<keyword evidence="2" id="KW-1185">Reference proteome</keyword>
<protein>
    <submittedName>
        <fullName evidence="1">Uncharacterized protein</fullName>
    </submittedName>
</protein>
<dbReference type="AlphaFoldDB" id="A0A8S9WVA9"/>
<dbReference type="OrthoDB" id="6617264at2759"/>
<name>A0A8S9WVA9_APOLU</name>
<dbReference type="Pfam" id="PF07841">
    <property type="entry name" value="DM4_12"/>
    <property type="match status" value="1"/>
</dbReference>
<proteinExistence type="predicted"/>
<dbReference type="SMART" id="SM00718">
    <property type="entry name" value="DM4_12"/>
    <property type="match status" value="1"/>
</dbReference>
<dbReference type="EMBL" id="WIXP02000013">
    <property type="protein sequence ID" value="KAF6200870.1"/>
    <property type="molecule type" value="Genomic_DNA"/>
</dbReference>
<reference evidence="1" key="1">
    <citation type="journal article" date="2021" name="Mol. Ecol. Resour.">
        <title>Apolygus lucorum genome provides insights into omnivorousness and mesophyll feeding.</title>
        <authorList>
            <person name="Liu Y."/>
            <person name="Liu H."/>
            <person name="Wang H."/>
            <person name="Huang T."/>
            <person name="Liu B."/>
            <person name="Yang B."/>
            <person name="Yin L."/>
            <person name="Li B."/>
            <person name="Zhang Y."/>
            <person name="Zhang S."/>
            <person name="Jiang F."/>
            <person name="Zhang X."/>
            <person name="Ren Y."/>
            <person name="Wang B."/>
            <person name="Wang S."/>
            <person name="Lu Y."/>
            <person name="Wu K."/>
            <person name="Fan W."/>
            <person name="Wang G."/>
        </authorList>
    </citation>
    <scope>NUCLEOTIDE SEQUENCE</scope>
    <source>
        <strain evidence="1">12Hb</strain>
    </source>
</reference>
<organism evidence="1 2">
    <name type="scientific">Apolygus lucorum</name>
    <name type="common">Small green plant bug</name>
    <name type="synonym">Lygocoris lucorum</name>
    <dbReference type="NCBI Taxonomy" id="248454"/>
    <lineage>
        <taxon>Eukaryota</taxon>
        <taxon>Metazoa</taxon>
        <taxon>Ecdysozoa</taxon>
        <taxon>Arthropoda</taxon>
        <taxon>Hexapoda</taxon>
        <taxon>Insecta</taxon>
        <taxon>Pterygota</taxon>
        <taxon>Neoptera</taxon>
        <taxon>Paraneoptera</taxon>
        <taxon>Hemiptera</taxon>
        <taxon>Heteroptera</taxon>
        <taxon>Panheteroptera</taxon>
        <taxon>Cimicomorpha</taxon>
        <taxon>Miridae</taxon>
        <taxon>Mirini</taxon>
        <taxon>Apolygus</taxon>
    </lineage>
</organism>
<evidence type="ECO:0000313" key="2">
    <source>
        <dbReference type="Proteomes" id="UP000466442"/>
    </source>
</evidence>
<accession>A0A8S9WVA9</accession>
<comment type="caution">
    <text evidence="1">The sequence shown here is derived from an EMBL/GenBank/DDBJ whole genome shotgun (WGS) entry which is preliminary data.</text>
</comment>
<dbReference type="PANTHER" id="PTHR21398:SF1">
    <property type="entry name" value="FI03705P"/>
    <property type="match status" value="1"/>
</dbReference>
<dbReference type="Proteomes" id="UP000466442">
    <property type="component" value="Unassembled WGS sequence"/>
</dbReference>
<dbReference type="PANTHER" id="PTHR21398">
    <property type="entry name" value="AGAP007094-PA"/>
    <property type="match status" value="1"/>
</dbReference>
<sequence length="156" mass="17916">MAGTNNISGHPRAKRWINFPKGSSLQLVYCWLISTYGTRDGIFTVGITVGLAWEIPVNLRNTVFDTGRSLHDEHRRDLHRKIKRFMDQQGHNGSDCLKRAICEANEIHQKKKLKFIQAMLYAVFKLDSNEEDETSGCKETLSCNFSMFDHNRPIAM</sequence>
<evidence type="ECO:0000313" key="1">
    <source>
        <dbReference type="EMBL" id="KAF6200870.1"/>
    </source>
</evidence>
<gene>
    <name evidence="1" type="ORF">GE061_005317</name>
</gene>
<dbReference type="InterPro" id="IPR006631">
    <property type="entry name" value="DM4_12"/>
</dbReference>